<dbReference type="AlphaFoldDB" id="A0A1V3J176"/>
<evidence type="ECO:0000313" key="2">
    <source>
        <dbReference type="Proteomes" id="UP000188481"/>
    </source>
</evidence>
<accession>A0A1V3J176</accession>
<keyword evidence="2" id="KW-1185">Reference proteome</keyword>
<comment type="caution">
    <text evidence="1">The sequence shown here is derived from an EMBL/GenBank/DDBJ whole genome shotgun (WGS) entry which is preliminary data.</text>
</comment>
<protein>
    <submittedName>
        <fullName evidence="1">Uncharacterized protein</fullName>
    </submittedName>
</protein>
<dbReference type="Proteomes" id="UP000188481">
    <property type="component" value="Unassembled WGS sequence"/>
</dbReference>
<dbReference type="EMBL" id="MLHN01000025">
    <property type="protein sequence ID" value="OOF48705.1"/>
    <property type="molecule type" value="Genomic_DNA"/>
</dbReference>
<sequence>MLKSSADKIALVMVRDLLRNTSTPNLHVGRHTALGVAEFVKTLSTELQKEVDDLVDHGIIINAYKNQSDK</sequence>
<gene>
    <name evidence="1" type="ORF">BKK54_10350</name>
</gene>
<reference evidence="1 2" key="1">
    <citation type="submission" date="2016-10" db="EMBL/GenBank/DDBJ databases">
        <title>Rodentibacter gen. nov. and new species.</title>
        <authorList>
            <person name="Christensen H."/>
        </authorList>
    </citation>
    <scope>NUCLEOTIDE SEQUENCE [LARGE SCALE GENOMIC DNA]</scope>
    <source>
        <strain evidence="2">ppn416</strain>
    </source>
</reference>
<name>A0A1V3J176_9PAST</name>
<dbReference type="RefSeq" id="WP_077543021.1">
    <property type="nucleotide sequence ID" value="NZ_MLHN01000025.1"/>
</dbReference>
<evidence type="ECO:0000313" key="1">
    <source>
        <dbReference type="EMBL" id="OOF48705.1"/>
    </source>
</evidence>
<organism evidence="1 2">
    <name type="scientific">Rodentibacter genomosp. 1</name>
    <dbReference type="NCBI Taxonomy" id="1908264"/>
    <lineage>
        <taxon>Bacteria</taxon>
        <taxon>Pseudomonadati</taxon>
        <taxon>Pseudomonadota</taxon>
        <taxon>Gammaproteobacteria</taxon>
        <taxon>Pasteurellales</taxon>
        <taxon>Pasteurellaceae</taxon>
        <taxon>Rodentibacter</taxon>
    </lineage>
</organism>
<proteinExistence type="predicted"/>